<accession>A0A7M2Y899</accession>
<gene>
    <name evidence="1" type="ORF">Q73A0000_06620</name>
</gene>
<name>A0A7M2Y899_9FLAO</name>
<dbReference type="AlphaFoldDB" id="A0A7M2Y899"/>
<dbReference type="KEGG" id="kfa:Q73A0000_06620"/>
<dbReference type="RefSeq" id="WP_193813292.1">
    <property type="nucleotide sequence ID" value="NZ_CP040442.1"/>
</dbReference>
<protein>
    <submittedName>
        <fullName evidence="1">Uncharacterized protein</fullName>
    </submittedName>
</protein>
<sequence length="154" mass="17421">MKIILIRGTMNSGKTTTAGLVYSELVKISEKEHTFNGKKVTENSLQFNKKNEVIDFTSILIIGKLRVGIVSAGDIAIDLRSNIEIMISLDVDILICCARSRNQKGSSYRMISDDFSKEHEIIAEFWIEFSNDYEKKDSVKQTTVKKIIDLIKSI</sequence>
<reference evidence="1 2" key="1">
    <citation type="submission" date="2019-05" db="EMBL/GenBank/DDBJ databases">
        <title>Chryseobacterium sp. isolated from King George Island, maritime Antarctica.</title>
        <authorList>
            <person name="Peng X."/>
        </authorList>
    </citation>
    <scope>NUCLEOTIDE SEQUENCE [LARGE SCALE GENOMIC DNA]</scope>
    <source>
        <strain evidence="1 2">7-3A</strain>
    </source>
</reference>
<dbReference type="Proteomes" id="UP000594195">
    <property type="component" value="Chromosome"/>
</dbReference>
<dbReference type="EMBL" id="CP040442">
    <property type="protein sequence ID" value="QOW10059.1"/>
    <property type="molecule type" value="Genomic_DNA"/>
</dbReference>
<keyword evidence="2" id="KW-1185">Reference proteome</keyword>
<organism evidence="1 2">
    <name type="scientific">Kaistella flava</name>
    <name type="common">ex Peng et al. 2021</name>
    <dbReference type="NCBI Taxonomy" id="2038776"/>
    <lineage>
        <taxon>Bacteria</taxon>
        <taxon>Pseudomonadati</taxon>
        <taxon>Bacteroidota</taxon>
        <taxon>Flavobacteriia</taxon>
        <taxon>Flavobacteriales</taxon>
        <taxon>Weeksellaceae</taxon>
        <taxon>Chryseobacterium group</taxon>
        <taxon>Kaistella</taxon>
    </lineage>
</organism>
<proteinExistence type="predicted"/>
<evidence type="ECO:0000313" key="1">
    <source>
        <dbReference type="EMBL" id="QOW10059.1"/>
    </source>
</evidence>
<dbReference type="InterPro" id="IPR027417">
    <property type="entry name" value="P-loop_NTPase"/>
</dbReference>
<dbReference type="SUPFAM" id="SSF52540">
    <property type="entry name" value="P-loop containing nucleoside triphosphate hydrolases"/>
    <property type="match status" value="1"/>
</dbReference>
<evidence type="ECO:0000313" key="2">
    <source>
        <dbReference type="Proteomes" id="UP000594195"/>
    </source>
</evidence>